<keyword evidence="2" id="KW-1185">Reference proteome</keyword>
<dbReference type="OrthoDB" id="6189127at2"/>
<organism evidence="1 2">
    <name type="scientific">Ramlibacter tataouinensis</name>
    <dbReference type="NCBI Taxonomy" id="94132"/>
    <lineage>
        <taxon>Bacteria</taxon>
        <taxon>Pseudomonadati</taxon>
        <taxon>Pseudomonadota</taxon>
        <taxon>Betaproteobacteria</taxon>
        <taxon>Burkholderiales</taxon>
        <taxon>Comamonadaceae</taxon>
        <taxon>Ramlibacter</taxon>
    </lineage>
</organism>
<dbReference type="RefSeq" id="WP_061502704.1">
    <property type="nucleotide sequence ID" value="NZ_CP010951.1"/>
</dbReference>
<dbReference type="InterPro" id="IPR027417">
    <property type="entry name" value="P-loop_NTPase"/>
</dbReference>
<gene>
    <name evidence="1" type="ORF">UC35_19660</name>
</gene>
<dbReference type="AlphaFoldDB" id="A0A127JXM2"/>
<name>A0A127JXM2_9BURK</name>
<dbReference type="Proteomes" id="UP000070433">
    <property type="component" value="Chromosome"/>
</dbReference>
<evidence type="ECO:0000313" key="1">
    <source>
        <dbReference type="EMBL" id="AMO24645.1"/>
    </source>
</evidence>
<dbReference type="PATRIC" id="fig|94132.3.peg.4011"/>
<dbReference type="EMBL" id="CP010951">
    <property type="protein sequence ID" value="AMO24645.1"/>
    <property type="molecule type" value="Genomic_DNA"/>
</dbReference>
<dbReference type="Gene3D" id="3.40.50.300">
    <property type="entry name" value="P-loop containing nucleotide triphosphate hydrolases"/>
    <property type="match status" value="1"/>
</dbReference>
<dbReference type="SUPFAM" id="SSF52540">
    <property type="entry name" value="P-loop containing nucleoside triphosphate hydrolases"/>
    <property type="match status" value="1"/>
</dbReference>
<protein>
    <submittedName>
        <fullName evidence="1">Uncharacterized protein</fullName>
    </submittedName>
</protein>
<sequence>MDRLLDRLQARAAQCFVGRQRELALIESALADDPPRVSVFVIHGAGGIGKTSLLEQVRRLAKARGVASLRLDARDIEPTPHGFLRALGTALELDPGDCTLGRVLERWAQGERRLLVLDTCEHLSHLEGWLRRTLLPELPDSTRVVLASRALDPDWQTDPLWHEGARVIGLGNLEPAHCERHLGARGVPEQHHAQIVQLSRGHPLAMTLLSDVVLATGQVPDALGPDLVRQLAGRFTAQAESDMHRRALEVCAHARVTTESLLAETVDRAHSHALFEWLAGLSFIETSAAGLFPHDLVRDAIDDELYWRDRARHRETHVAVRRYLIARAQANEGQAAAHTFDILYLHRRSPVMQPFVDYGSLGSMMFERAGADDLPALRALAHSELPAAQLLPVERWFSHPAVQTWAIRPAPGELAGATLVIDLALLGDKERASEPVFSAVWDALERAGTMRPGDCQLLARWNLAAGGQRKRSAAMNALQMSQFYQWLTNPRLGSFIICVEHPQHWAPMMTHIGFAELAGCRLEFDGLPLGCYAHDWRSEPLAEWLEVMADREIGEEAAGRAAPPRLSRAEFEQSVRDALRAYAQPAALASNPLLATPLVTRSAAQPGDSVATLRSALLEAAQGLRSIPRNEKFWRALELTYFRPAGSQELAAERLGLPFGTYRYQLAVGVERVVEVLWGQAQH</sequence>
<accession>A0A127JXM2</accession>
<evidence type="ECO:0000313" key="2">
    <source>
        <dbReference type="Proteomes" id="UP000070433"/>
    </source>
</evidence>
<reference evidence="1 2" key="1">
    <citation type="journal article" date="2014" name="Int. J. Syst. Evol. Microbiol.">
        <title>Ramlibacter solisilvae sp. nov., isolated from forest soil, and emended description of the genus Ramlibacter.</title>
        <authorList>
            <person name="Lee H.J."/>
            <person name="Lee S.H."/>
            <person name="Lee S.S."/>
            <person name="Lee J.S."/>
            <person name="Kim Y."/>
            <person name="Kim S.C."/>
            <person name="Jeon C.O."/>
        </authorList>
    </citation>
    <scope>NUCLEOTIDE SEQUENCE [LARGE SCALE GENOMIC DNA]</scope>
    <source>
        <strain evidence="1 2">5-10</strain>
    </source>
</reference>
<proteinExistence type="predicted"/>